<evidence type="ECO:0000256" key="1">
    <source>
        <dbReference type="ARBA" id="ARBA00001400"/>
    </source>
</evidence>
<comment type="catalytic activity">
    <reaction evidence="1 9 10">
        <text>Hydrolyzes single-stranded DNA or mismatched double-stranded DNA and polynucleotides, releasing free uracil.</text>
        <dbReference type="EC" id="3.2.2.27"/>
    </reaction>
</comment>
<dbReference type="NCBIfam" id="NF003588">
    <property type="entry name" value="PRK05254.1-1"/>
    <property type="match status" value="1"/>
</dbReference>
<proteinExistence type="inferred from homology"/>
<dbReference type="PATRIC" id="fig|80854.5.peg.686"/>
<accession>A0A090IFV7</accession>
<dbReference type="SMART" id="SM00987">
    <property type="entry name" value="UreE_C"/>
    <property type="match status" value="1"/>
</dbReference>
<dbReference type="InterPro" id="IPR018085">
    <property type="entry name" value="Ura-DNA_Glyclase_AS"/>
</dbReference>
<dbReference type="NCBIfam" id="TIGR00628">
    <property type="entry name" value="ung"/>
    <property type="match status" value="1"/>
</dbReference>
<evidence type="ECO:0000256" key="10">
    <source>
        <dbReference type="RuleBase" id="RU003780"/>
    </source>
</evidence>
<dbReference type="GO" id="GO:0005737">
    <property type="term" value="C:cytoplasm"/>
    <property type="evidence" value="ECO:0007669"/>
    <property type="project" value="UniProtKB-SubCell"/>
</dbReference>
<keyword evidence="8 9" id="KW-0234">DNA repair</keyword>
<dbReference type="InterPro" id="IPR005122">
    <property type="entry name" value="Uracil-DNA_glycosylase-like"/>
</dbReference>
<keyword evidence="7 9" id="KW-0378">Hydrolase</keyword>
<evidence type="ECO:0000256" key="5">
    <source>
        <dbReference type="ARBA" id="ARBA00018429"/>
    </source>
</evidence>
<dbReference type="Proteomes" id="UP000183794">
    <property type="component" value="Unassembled WGS sequence"/>
</dbReference>
<organism evidence="11 12">
    <name type="scientific">Moritella viscosa</name>
    <dbReference type="NCBI Taxonomy" id="80854"/>
    <lineage>
        <taxon>Bacteria</taxon>
        <taxon>Pseudomonadati</taxon>
        <taxon>Pseudomonadota</taxon>
        <taxon>Gammaproteobacteria</taxon>
        <taxon>Alteromonadales</taxon>
        <taxon>Moritellaceae</taxon>
        <taxon>Moritella</taxon>
    </lineage>
</organism>
<evidence type="ECO:0000313" key="11">
    <source>
        <dbReference type="EMBL" id="SGY84188.1"/>
    </source>
</evidence>
<dbReference type="Gene3D" id="3.40.470.10">
    <property type="entry name" value="Uracil-DNA glycosylase-like domain"/>
    <property type="match status" value="1"/>
</dbReference>
<dbReference type="Pfam" id="PF03167">
    <property type="entry name" value="UDG"/>
    <property type="match status" value="1"/>
</dbReference>
<evidence type="ECO:0000313" key="12">
    <source>
        <dbReference type="Proteomes" id="UP000183794"/>
    </source>
</evidence>
<dbReference type="NCBIfam" id="NF003591">
    <property type="entry name" value="PRK05254.1-4"/>
    <property type="match status" value="1"/>
</dbReference>
<dbReference type="RefSeq" id="WP_045109095.1">
    <property type="nucleotide sequence ID" value="NZ_CAWRBC010000068.1"/>
</dbReference>
<name>A0A090IFV7_9GAMM</name>
<dbReference type="NCBIfam" id="NF003592">
    <property type="entry name" value="PRK05254.1-5"/>
    <property type="match status" value="1"/>
</dbReference>
<evidence type="ECO:0000256" key="9">
    <source>
        <dbReference type="HAMAP-Rule" id="MF_00148"/>
    </source>
</evidence>
<dbReference type="PANTHER" id="PTHR11264:SF0">
    <property type="entry name" value="URACIL-DNA GLYCOSYLASE"/>
    <property type="match status" value="1"/>
</dbReference>
<dbReference type="EC" id="3.2.2.27" evidence="4 9"/>
<keyword evidence="9" id="KW-0963">Cytoplasm</keyword>
<dbReference type="GO" id="GO:0097510">
    <property type="term" value="P:base-excision repair, AP site formation via deaminated base removal"/>
    <property type="evidence" value="ECO:0007669"/>
    <property type="project" value="TreeGrafter"/>
</dbReference>
<dbReference type="CDD" id="cd10027">
    <property type="entry name" value="UDG-F1-like"/>
    <property type="match status" value="1"/>
</dbReference>
<comment type="subcellular location">
    <subcellularLocation>
        <location evidence="9">Cytoplasm</location>
    </subcellularLocation>
</comment>
<dbReference type="PROSITE" id="PS00130">
    <property type="entry name" value="U_DNA_GLYCOSYLASE"/>
    <property type="match status" value="1"/>
</dbReference>
<evidence type="ECO:0000256" key="3">
    <source>
        <dbReference type="ARBA" id="ARBA00008184"/>
    </source>
</evidence>
<evidence type="ECO:0000256" key="8">
    <source>
        <dbReference type="ARBA" id="ARBA00023204"/>
    </source>
</evidence>
<dbReference type="FunFam" id="3.40.470.10:FF:000001">
    <property type="entry name" value="Uracil-DNA glycosylase"/>
    <property type="match status" value="1"/>
</dbReference>
<gene>
    <name evidence="9" type="primary">ung</name>
    <name evidence="11" type="ORF">NVI5450_0362</name>
</gene>
<dbReference type="PANTHER" id="PTHR11264">
    <property type="entry name" value="URACIL-DNA GLYCOSYLASE"/>
    <property type="match status" value="1"/>
</dbReference>
<dbReference type="InterPro" id="IPR002043">
    <property type="entry name" value="UDG_fam1"/>
</dbReference>
<evidence type="ECO:0000256" key="4">
    <source>
        <dbReference type="ARBA" id="ARBA00012030"/>
    </source>
</evidence>
<reference evidence="11 12" key="1">
    <citation type="submission" date="2016-11" db="EMBL/GenBank/DDBJ databases">
        <authorList>
            <person name="Jaros S."/>
            <person name="Januszkiewicz K."/>
            <person name="Wedrychowicz H."/>
        </authorList>
    </citation>
    <scope>NUCLEOTIDE SEQUENCE [LARGE SCALE GENOMIC DNA]</scope>
    <source>
        <strain evidence="11">NVI 5450</strain>
    </source>
</reference>
<dbReference type="HAMAP" id="MF_00148">
    <property type="entry name" value="UDG"/>
    <property type="match status" value="1"/>
</dbReference>
<evidence type="ECO:0000256" key="2">
    <source>
        <dbReference type="ARBA" id="ARBA00002631"/>
    </source>
</evidence>
<keyword evidence="6 9" id="KW-0227">DNA damage</keyword>
<dbReference type="EMBL" id="FPLD01000011">
    <property type="protein sequence ID" value="SGY84188.1"/>
    <property type="molecule type" value="Genomic_DNA"/>
</dbReference>
<comment type="function">
    <text evidence="2 9 10">Excises uracil residues from the DNA which can arise as a result of misincorporation of dUMP residues by DNA polymerase or due to deamination of cytosine.</text>
</comment>
<dbReference type="SUPFAM" id="SSF52141">
    <property type="entry name" value="Uracil-DNA glycosylase-like"/>
    <property type="match status" value="1"/>
</dbReference>
<dbReference type="OrthoDB" id="9804372at2"/>
<comment type="similarity">
    <text evidence="3 9 10">Belongs to the uracil-DNA glycosylase (UDG) superfamily. UNG family.</text>
</comment>
<dbReference type="AlphaFoldDB" id="A0A090IFV7"/>
<protein>
    <recommendedName>
        <fullName evidence="5 9">Uracil-DNA glycosylase</fullName>
        <shortName evidence="9">UDG</shortName>
        <ecNumber evidence="4 9">3.2.2.27</ecNumber>
    </recommendedName>
</protein>
<dbReference type="NCBIfam" id="NF003589">
    <property type="entry name" value="PRK05254.1-2"/>
    <property type="match status" value="1"/>
</dbReference>
<dbReference type="SMART" id="SM00986">
    <property type="entry name" value="UDG"/>
    <property type="match status" value="1"/>
</dbReference>
<feature type="active site" description="Proton acceptor" evidence="9">
    <location>
        <position position="61"/>
    </location>
</feature>
<dbReference type="HOGENOM" id="CLU_032162_3_0_6"/>
<evidence type="ECO:0000256" key="6">
    <source>
        <dbReference type="ARBA" id="ARBA00022763"/>
    </source>
</evidence>
<dbReference type="STRING" id="80854.MVIS_0655"/>
<sequence length="226" mass="25823">MKTWSEFLLHEQQQAYYLELQNFISTERAAGKTIYPKEADVFQAFSLTPLSDVKVVILGQDPYHGPEQAHGLCFSVLPGIKIPPSLRNMYKELTTDLENFTAPEHGYLVEWAQQGILMLNTVLTVEQAKAHSHAKSGWETFTDHVVELLNQQDEEIIFVLWGNHAKKKGRHIDRRRHHVLEGVHPSPLSASRGFFGCQHFSSINTRLQSRHQQTINWQVSGIDSLL</sequence>
<dbReference type="InterPro" id="IPR036895">
    <property type="entry name" value="Uracil-DNA_glycosylase-like_sf"/>
</dbReference>
<dbReference type="KEGG" id="mvs:MVIS_0655"/>
<evidence type="ECO:0000256" key="7">
    <source>
        <dbReference type="ARBA" id="ARBA00022801"/>
    </source>
</evidence>
<dbReference type="GO" id="GO:0004844">
    <property type="term" value="F:uracil DNA N-glycosylase activity"/>
    <property type="evidence" value="ECO:0007669"/>
    <property type="project" value="UniProtKB-UniRule"/>
</dbReference>